<gene>
    <name evidence="1" type="ORF">KIN20_015486</name>
</gene>
<keyword evidence="2" id="KW-1185">Reference proteome</keyword>
<proteinExistence type="predicted"/>
<name>A0AAD5MIK1_PARTN</name>
<comment type="caution">
    <text evidence="1">The sequence shown here is derived from an EMBL/GenBank/DDBJ whole genome shotgun (WGS) entry which is preliminary data.</text>
</comment>
<organism evidence="1 2">
    <name type="scientific">Parelaphostrongylus tenuis</name>
    <name type="common">Meningeal worm</name>
    <dbReference type="NCBI Taxonomy" id="148309"/>
    <lineage>
        <taxon>Eukaryota</taxon>
        <taxon>Metazoa</taxon>
        <taxon>Ecdysozoa</taxon>
        <taxon>Nematoda</taxon>
        <taxon>Chromadorea</taxon>
        <taxon>Rhabditida</taxon>
        <taxon>Rhabditina</taxon>
        <taxon>Rhabditomorpha</taxon>
        <taxon>Strongyloidea</taxon>
        <taxon>Metastrongylidae</taxon>
        <taxon>Parelaphostrongylus</taxon>
    </lineage>
</organism>
<accession>A0AAD5MIK1</accession>
<reference evidence="1" key="1">
    <citation type="submission" date="2021-06" db="EMBL/GenBank/DDBJ databases">
        <title>Parelaphostrongylus tenuis whole genome reference sequence.</title>
        <authorList>
            <person name="Garwood T.J."/>
            <person name="Larsen P.A."/>
            <person name="Fountain-Jones N.M."/>
            <person name="Garbe J.R."/>
            <person name="Macchietto M.G."/>
            <person name="Kania S.A."/>
            <person name="Gerhold R.W."/>
            <person name="Richards J.E."/>
            <person name="Wolf T.M."/>
        </authorList>
    </citation>
    <scope>NUCLEOTIDE SEQUENCE</scope>
    <source>
        <strain evidence="1">MNPRO001-30</strain>
        <tissue evidence="1">Meninges</tissue>
    </source>
</reference>
<evidence type="ECO:0000313" key="1">
    <source>
        <dbReference type="EMBL" id="KAJ1357353.1"/>
    </source>
</evidence>
<dbReference type="AlphaFoldDB" id="A0AAD5MIK1"/>
<dbReference type="EMBL" id="JAHQIW010003111">
    <property type="protein sequence ID" value="KAJ1357353.1"/>
    <property type="molecule type" value="Genomic_DNA"/>
</dbReference>
<sequence length="242" mass="28325">MYYHHYIRATTITNIVPAEKWNLLEHPAFTKASERMVTPIFYGGSHQTMSMMLDLHVKEDGVWRHILEDLLCIYELGLNHIIDDVGKLEQQLLSKDQAYLAAMRKVRIRFEKKWGIYHQMFERSYKRCNRSKADPWRRYGALRKLHEIGGTGRTLPNQDNSRVPQNFYQIEAGSIPPPPPTVPPITTVEEYGTLDELLTAKRKKDVNNERPMKRHSQAMLEVTTRHAQLAFYDNDEEDDKTN</sequence>
<evidence type="ECO:0000313" key="2">
    <source>
        <dbReference type="Proteomes" id="UP001196413"/>
    </source>
</evidence>
<protein>
    <submittedName>
        <fullName evidence="1">Uncharacterized protein</fullName>
    </submittedName>
</protein>
<dbReference type="Proteomes" id="UP001196413">
    <property type="component" value="Unassembled WGS sequence"/>
</dbReference>